<keyword evidence="3" id="KW-0536">Nodulation</keyword>
<reference evidence="8" key="1">
    <citation type="submission" date="2022-09" db="EMBL/GenBank/DDBJ databases">
        <title>Intensive care unit water sources are persistently colonized with multi-drug resistant bacteria and are the site of extensive horizontal gene transfer of antibiotic resistance genes.</title>
        <authorList>
            <person name="Diorio-Toth L."/>
        </authorList>
    </citation>
    <scope>NUCLEOTIDE SEQUENCE</scope>
    <source>
        <strain evidence="8">GD04147</strain>
    </source>
</reference>
<dbReference type="InterPro" id="IPR022467">
    <property type="entry name" value="ABC_transprt_ATP-bd_su_PQQ"/>
</dbReference>
<dbReference type="RefSeq" id="WP_014596811.1">
    <property type="nucleotide sequence ID" value="NZ_BCAJ01000037.1"/>
</dbReference>
<comment type="similarity">
    <text evidence="1">Belongs to the ABC transporter superfamily.</text>
</comment>
<protein>
    <submittedName>
        <fullName evidence="8">ATP-binding cassette domain-containing protein</fullName>
    </submittedName>
</protein>
<dbReference type="Pfam" id="PF00005">
    <property type="entry name" value="ABC_tran"/>
    <property type="match status" value="1"/>
</dbReference>
<dbReference type="SUPFAM" id="SSF52540">
    <property type="entry name" value="P-loop containing nucleoside triphosphate hydrolases"/>
    <property type="match status" value="1"/>
</dbReference>
<gene>
    <name evidence="8" type="ORF">N7335_07715</name>
</gene>
<dbReference type="InterPro" id="IPR003439">
    <property type="entry name" value="ABC_transporter-like_ATP-bd"/>
</dbReference>
<evidence type="ECO:0000256" key="6">
    <source>
        <dbReference type="SAM" id="MobiDB-lite"/>
    </source>
</evidence>
<evidence type="ECO:0000256" key="5">
    <source>
        <dbReference type="ARBA" id="ARBA00022840"/>
    </source>
</evidence>
<evidence type="ECO:0000256" key="4">
    <source>
        <dbReference type="ARBA" id="ARBA00022741"/>
    </source>
</evidence>
<feature type="region of interest" description="Disordered" evidence="6">
    <location>
        <begin position="239"/>
        <end position="276"/>
    </location>
</feature>
<evidence type="ECO:0000259" key="7">
    <source>
        <dbReference type="PROSITE" id="PS50893"/>
    </source>
</evidence>
<dbReference type="PANTHER" id="PTHR42711">
    <property type="entry name" value="ABC TRANSPORTER ATP-BINDING PROTEIN"/>
    <property type="match status" value="1"/>
</dbReference>
<dbReference type="NCBIfam" id="TIGR03864">
    <property type="entry name" value="PQQ_ABC_ATP"/>
    <property type="match status" value="1"/>
</dbReference>
<evidence type="ECO:0000256" key="1">
    <source>
        <dbReference type="ARBA" id="ARBA00005417"/>
    </source>
</evidence>
<keyword evidence="5 8" id="KW-0067">ATP-binding</keyword>
<name>A0A4S2B7V1_STUST</name>
<dbReference type="PANTHER" id="PTHR42711:SF5">
    <property type="entry name" value="ABC TRANSPORTER ATP-BINDING PROTEIN NATA"/>
    <property type="match status" value="1"/>
</dbReference>
<dbReference type="InterPro" id="IPR027417">
    <property type="entry name" value="P-loop_NTPase"/>
</dbReference>
<keyword evidence="4" id="KW-0547">Nucleotide-binding</keyword>
<accession>A0A4S2B7V1</accession>
<sequence>MSALEVSDVAFAYGARRALDGVSFAAAKGRFTALLGPNGAGKSTLIALLTRLYDLQRGQIRIAGFGLREAPRQALARLGVVFQQSTLDLDLTVEQNLRYHAALHGMPRALANERIELELQRQQLGERRRSKVRELNGGHRRRVEIARALLHRPELLLLDEASAGLDPASRQALNQHVRALCRDEGMSVLWTTHLLDEVQADDDLLVLNRGRLVAQGSVASLALDGEDLAASFARLTGSDAQDTGLDGAAHRSAAMPPKTPEPPGESTGLASGAKHS</sequence>
<dbReference type="InterPro" id="IPR003593">
    <property type="entry name" value="AAA+_ATPase"/>
</dbReference>
<dbReference type="SMART" id="SM00382">
    <property type="entry name" value="AAA"/>
    <property type="match status" value="1"/>
</dbReference>
<proteinExistence type="inferred from homology"/>
<organism evidence="8 9">
    <name type="scientific">Stutzerimonas stutzeri</name>
    <name type="common">Pseudomonas stutzeri</name>
    <dbReference type="NCBI Taxonomy" id="316"/>
    <lineage>
        <taxon>Bacteria</taxon>
        <taxon>Pseudomonadati</taxon>
        <taxon>Pseudomonadota</taxon>
        <taxon>Gammaproteobacteria</taxon>
        <taxon>Pseudomonadales</taxon>
        <taxon>Pseudomonadaceae</taxon>
        <taxon>Stutzerimonas</taxon>
    </lineage>
</organism>
<evidence type="ECO:0000313" key="8">
    <source>
        <dbReference type="EMBL" id="MDH0146273.1"/>
    </source>
</evidence>
<dbReference type="InterPro" id="IPR050763">
    <property type="entry name" value="ABC_transporter_ATP-binding"/>
</dbReference>
<comment type="caution">
    <text evidence="8">The sequence shown here is derived from an EMBL/GenBank/DDBJ whole genome shotgun (WGS) entry which is preliminary data.</text>
</comment>
<dbReference type="PROSITE" id="PS50893">
    <property type="entry name" value="ABC_TRANSPORTER_2"/>
    <property type="match status" value="1"/>
</dbReference>
<keyword evidence="2" id="KW-0813">Transport</keyword>
<evidence type="ECO:0000256" key="3">
    <source>
        <dbReference type="ARBA" id="ARBA00022458"/>
    </source>
</evidence>
<dbReference type="Gene3D" id="3.40.50.300">
    <property type="entry name" value="P-loop containing nucleotide triphosphate hydrolases"/>
    <property type="match status" value="1"/>
</dbReference>
<dbReference type="Proteomes" id="UP001158076">
    <property type="component" value="Unassembled WGS sequence"/>
</dbReference>
<dbReference type="AlphaFoldDB" id="A0A4S2B7V1"/>
<dbReference type="GO" id="GO:0005524">
    <property type="term" value="F:ATP binding"/>
    <property type="evidence" value="ECO:0007669"/>
    <property type="project" value="UniProtKB-KW"/>
</dbReference>
<evidence type="ECO:0000256" key="2">
    <source>
        <dbReference type="ARBA" id="ARBA00022448"/>
    </source>
</evidence>
<feature type="domain" description="ABC transporter" evidence="7">
    <location>
        <begin position="4"/>
        <end position="234"/>
    </location>
</feature>
<dbReference type="EMBL" id="JAODZE010000006">
    <property type="protein sequence ID" value="MDH0146273.1"/>
    <property type="molecule type" value="Genomic_DNA"/>
</dbReference>
<evidence type="ECO:0000313" key="9">
    <source>
        <dbReference type="Proteomes" id="UP001158076"/>
    </source>
</evidence>
<dbReference type="GO" id="GO:0016887">
    <property type="term" value="F:ATP hydrolysis activity"/>
    <property type="evidence" value="ECO:0007669"/>
    <property type="project" value="InterPro"/>
</dbReference>